<proteinExistence type="predicted"/>
<gene>
    <name evidence="1" type="ORF">GD627_12115</name>
</gene>
<sequence length="83" mass="8581">MTAEGRANMPLALTFTASGSGSGTGIAVHARDTYGFRLGSGKSFGVPKTFNRRLEELLSYAAGAIGNDRPVTGPVPAPPLFNI</sequence>
<protein>
    <submittedName>
        <fullName evidence="1">Uncharacterized protein</fullName>
    </submittedName>
</protein>
<dbReference type="EMBL" id="VTFX01000005">
    <property type="protein sequence ID" value="KAD3515046.1"/>
    <property type="molecule type" value="Genomic_DNA"/>
</dbReference>
<reference evidence="1 2" key="1">
    <citation type="submission" date="2019-08" db="EMBL/GenBank/DDBJ databases">
        <title>Arthrobacter sp. nov., isolated from plateau pika and Tibetan wild ass.</title>
        <authorList>
            <person name="Ge Y."/>
        </authorList>
    </citation>
    <scope>NUCLEOTIDE SEQUENCE [LARGE SCALE GENOMIC DNA]</scope>
    <source>
        <strain evidence="1 2">785</strain>
    </source>
</reference>
<evidence type="ECO:0000313" key="1">
    <source>
        <dbReference type="EMBL" id="KAD3515046.1"/>
    </source>
</evidence>
<dbReference type="AlphaFoldDB" id="A0A5N6MF03"/>
<comment type="caution">
    <text evidence="1">The sequence shown here is derived from an EMBL/GenBank/DDBJ whole genome shotgun (WGS) entry which is preliminary data.</text>
</comment>
<evidence type="ECO:0000313" key="2">
    <source>
        <dbReference type="Proteomes" id="UP000326852"/>
    </source>
</evidence>
<dbReference type="Proteomes" id="UP000326852">
    <property type="component" value="Unassembled WGS sequence"/>
</dbReference>
<accession>A0A5N6MF03</accession>
<organism evidence="1 2">
    <name type="scientific">Arthrobacter yangruifuii</name>
    <dbReference type="NCBI Taxonomy" id="2606616"/>
    <lineage>
        <taxon>Bacteria</taxon>
        <taxon>Bacillati</taxon>
        <taxon>Actinomycetota</taxon>
        <taxon>Actinomycetes</taxon>
        <taxon>Micrococcales</taxon>
        <taxon>Micrococcaceae</taxon>
        <taxon>Arthrobacter</taxon>
    </lineage>
</organism>
<keyword evidence="2" id="KW-1185">Reference proteome</keyword>
<name>A0A5N6MF03_9MICC</name>